<dbReference type="AlphaFoldDB" id="F9CUI0"/>
<gene>
    <name evidence="17" type="ORF">MY1_1869</name>
</gene>
<dbReference type="InterPro" id="IPR050398">
    <property type="entry name" value="HssS/ArlS-like"/>
</dbReference>
<keyword evidence="12" id="KW-0902">Two-component regulatory system</keyword>
<dbReference type="PANTHER" id="PTHR45528">
    <property type="entry name" value="SENSOR HISTIDINE KINASE CPXA"/>
    <property type="match status" value="1"/>
</dbReference>
<dbReference type="InterPro" id="IPR003660">
    <property type="entry name" value="HAMP_dom"/>
</dbReference>
<keyword evidence="8" id="KW-0547">Nucleotide-binding</keyword>
<dbReference type="SUPFAM" id="SSF158472">
    <property type="entry name" value="HAMP domain-like"/>
    <property type="match status" value="1"/>
</dbReference>
<dbReference type="Proteomes" id="UP000004440">
    <property type="component" value="Unassembled WGS sequence"/>
</dbReference>
<keyword evidence="5" id="KW-0597">Phosphoprotein</keyword>
<keyword evidence="9" id="KW-0418">Kinase</keyword>
<dbReference type="GO" id="GO:0009190">
    <property type="term" value="P:cyclic nucleotide biosynthetic process"/>
    <property type="evidence" value="ECO:0007669"/>
    <property type="project" value="InterPro"/>
</dbReference>
<evidence type="ECO:0000256" key="14">
    <source>
        <dbReference type="SAM" id="Phobius"/>
    </source>
</evidence>
<evidence type="ECO:0000256" key="5">
    <source>
        <dbReference type="ARBA" id="ARBA00022553"/>
    </source>
</evidence>
<dbReference type="PANTHER" id="PTHR45528:SF1">
    <property type="entry name" value="SENSOR HISTIDINE KINASE CPXA"/>
    <property type="match status" value="1"/>
</dbReference>
<dbReference type="EC" id="2.7.13.3" evidence="3"/>
<organism evidence="17 18">
    <name type="scientific">Nitrosarchaeum koreense MY1</name>
    <dbReference type="NCBI Taxonomy" id="1001994"/>
    <lineage>
        <taxon>Archaea</taxon>
        <taxon>Nitrososphaerota</taxon>
        <taxon>Nitrososphaeria</taxon>
        <taxon>Nitrosopumilales</taxon>
        <taxon>Nitrosopumilaceae</taxon>
        <taxon>Nitrosarchaeum</taxon>
    </lineage>
</organism>
<keyword evidence="13 14" id="KW-0472">Membrane</keyword>
<evidence type="ECO:0000256" key="10">
    <source>
        <dbReference type="ARBA" id="ARBA00022840"/>
    </source>
</evidence>
<dbReference type="EMBL" id="AFPU01000001">
    <property type="protein sequence ID" value="EGP94614.1"/>
    <property type="molecule type" value="Genomic_DNA"/>
</dbReference>
<dbReference type="Pfam" id="PF00211">
    <property type="entry name" value="Guanylate_cyc"/>
    <property type="match status" value="1"/>
</dbReference>
<evidence type="ECO:0000256" key="12">
    <source>
        <dbReference type="ARBA" id="ARBA00023012"/>
    </source>
</evidence>
<feature type="domain" description="HAMP" evidence="16">
    <location>
        <begin position="322"/>
        <end position="374"/>
    </location>
</feature>
<keyword evidence="4" id="KW-1003">Cell membrane</keyword>
<dbReference type="PROSITE" id="PS50125">
    <property type="entry name" value="GUANYLATE_CYCLASE_2"/>
    <property type="match status" value="1"/>
</dbReference>
<dbReference type="SUPFAM" id="SSF55073">
    <property type="entry name" value="Nucleotide cyclase"/>
    <property type="match status" value="1"/>
</dbReference>
<name>F9CUI0_9ARCH</name>
<comment type="subcellular location">
    <subcellularLocation>
        <location evidence="2">Cell membrane</location>
        <topology evidence="2">Multi-pass membrane protein</topology>
    </subcellularLocation>
</comment>
<evidence type="ECO:0000256" key="6">
    <source>
        <dbReference type="ARBA" id="ARBA00022679"/>
    </source>
</evidence>
<evidence type="ECO:0000313" key="17">
    <source>
        <dbReference type="EMBL" id="EGP94614.1"/>
    </source>
</evidence>
<dbReference type="CDD" id="cd07302">
    <property type="entry name" value="CHD"/>
    <property type="match status" value="1"/>
</dbReference>
<evidence type="ECO:0000256" key="4">
    <source>
        <dbReference type="ARBA" id="ARBA00022475"/>
    </source>
</evidence>
<feature type="domain" description="Guanylate cyclase" evidence="15">
    <location>
        <begin position="401"/>
        <end position="532"/>
    </location>
</feature>
<protein>
    <recommendedName>
        <fullName evidence="3">histidine kinase</fullName>
        <ecNumber evidence="3">2.7.13.3</ecNumber>
    </recommendedName>
</protein>
<dbReference type="Gene3D" id="6.10.340.10">
    <property type="match status" value="1"/>
</dbReference>
<evidence type="ECO:0000256" key="13">
    <source>
        <dbReference type="ARBA" id="ARBA00023136"/>
    </source>
</evidence>
<evidence type="ECO:0000256" key="7">
    <source>
        <dbReference type="ARBA" id="ARBA00022692"/>
    </source>
</evidence>
<dbReference type="Pfam" id="PF02743">
    <property type="entry name" value="dCache_1"/>
    <property type="match status" value="1"/>
</dbReference>
<dbReference type="Gene3D" id="3.30.70.1230">
    <property type="entry name" value="Nucleotide cyclase"/>
    <property type="match status" value="1"/>
</dbReference>
<evidence type="ECO:0000259" key="16">
    <source>
        <dbReference type="PROSITE" id="PS50885"/>
    </source>
</evidence>
<evidence type="ECO:0000256" key="1">
    <source>
        <dbReference type="ARBA" id="ARBA00000085"/>
    </source>
</evidence>
<dbReference type="InterPro" id="IPR001054">
    <property type="entry name" value="A/G_cyclase"/>
</dbReference>
<dbReference type="GO" id="GO:0005886">
    <property type="term" value="C:plasma membrane"/>
    <property type="evidence" value="ECO:0007669"/>
    <property type="project" value="UniProtKB-SubCell"/>
</dbReference>
<dbReference type="PROSITE" id="PS50885">
    <property type="entry name" value="HAMP"/>
    <property type="match status" value="1"/>
</dbReference>
<dbReference type="CDD" id="cd06225">
    <property type="entry name" value="HAMP"/>
    <property type="match status" value="1"/>
</dbReference>
<feature type="transmembrane region" description="Helical" evidence="14">
    <location>
        <begin position="12"/>
        <end position="31"/>
    </location>
</feature>
<keyword evidence="7 14" id="KW-0812">Transmembrane</keyword>
<dbReference type="GO" id="GO:0004673">
    <property type="term" value="F:protein histidine kinase activity"/>
    <property type="evidence" value="ECO:0007669"/>
    <property type="project" value="UniProtKB-EC"/>
</dbReference>
<keyword evidence="6" id="KW-0808">Transferase</keyword>
<evidence type="ECO:0000313" key="18">
    <source>
        <dbReference type="Proteomes" id="UP000004440"/>
    </source>
</evidence>
<proteinExistence type="predicted"/>
<comment type="catalytic activity">
    <reaction evidence="1">
        <text>ATP + protein L-histidine = ADP + protein N-phospho-L-histidine.</text>
        <dbReference type="EC" id="2.7.13.3"/>
    </reaction>
</comment>
<evidence type="ECO:0000256" key="9">
    <source>
        <dbReference type="ARBA" id="ARBA00022777"/>
    </source>
</evidence>
<dbReference type="SMART" id="SM00304">
    <property type="entry name" value="HAMP"/>
    <property type="match status" value="1"/>
</dbReference>
<evidence type="ECO:0000256" key="8">
    <source>
        <dbReference type="ARBA" id="ARBA00022741"/>
    </source>
</evidence>
<dbReference type="GO" id="GO:0000160">
    <property type="term" value="P:phosphorelay signal transduction system"/>
    <property type="evidence" value="ECO:0007669"/>
    <property type="project" value="UniProtKB-KW"/>
</dbReference>
<dbReference type="STRING" id="1001994.MY1_1869"/>
<dbReference type="InterPro" id="IPR029787">
    <property type="entry name" value="Nucleotide_cyclase"/>
</dbReference>
<evidence type="ECO:0000256" key="11">
    <source>
        <dbReference type="ARBA" id="ARBA00022989"/>
    </source>
</evidence>
<evidence type="ECO:0000259" key="15">
    <source>
        <dbReference type="PROSITE" id="PS50125"/>
    </source>
</evidence>
<comment type="caution">
    <text evidence="17">The sequence shown here is derived from an EMBL/GenBank/DDBJ whole genome shotgun (WGS) entry which is preliminary data.</text>
</comment>
<dbReference type="Pfam" id="PF00672">
    <property type="entry name" value="HAMP"/>
    <property type="match status" value="1"/>
</dbReference>
<sequence length="582" mass="65787">MQISFSIDKKLIFLVIIVSIITLLITAYLSFNYAEQILIERASDLLLGESATRGNAIRLLFESRIDQNQILANDPMIKILVNDLNQVSEDDLHKEREIKRRDFLTQIQAFQTLVGFSIGFEDVKIIGANGNVYFSLGKLTDNNFLQDPLFQKGLKKPIVDFEPTATGKKMIIVSPIFAPDDKKNDEPIGVVISRMRTESLDNILTDSSGLGKTGEVYIVSDGFLMLSESRFIENAIFKQKVDTVPVQKCFRESEDFSGIYLDYRKINIYGSSYCANDLGFVLLAEIDESETIQPVIILQNRIFQTGLVITIIMTIVAFLISKSMSRPLIKLKNAANKVASGDFNVRTNITTKDEIGELSQAFDLMTEKLQKSLIEIKEKEDVIKQQEDILLQFSDHSEQYCVCMVDIMNSTKITLNLSESQTSEFYKIFLNSIASTVRNFGGIVIKNIGDALLFYFPVIHSEEESTLKKCLDCCLALGELHDDIVKKLENHKLPIFDYRTSSTYGIVRIAKTSTSSINDIFGNTVNRCAKINRLAPANGLVIGEEFYKSAKNFDDYIFKKIENTFSSSESDYPVYRVSRKNR</sequence>
<reference evidence="17 18" key="1">
    <citation type="journal article" date="2011" name="J. Bacteriol.">
        <title>Genome Sequence of an Ammonia-Oxidizing Soil Archaeon, "Candidatus Nitrosoarchaeum koreensis" MY1.</title>
        <authorList>
            <person name="Kim B.K."/>
            <person name="Jung M.Y."/>
            <person name="Yu D.S."/>
            <person name="Park S.J."/>
            <person name="Oh T.K."/>
            <person name="Rhee S.K."/>
            <person name="Kim J.F."/>
        </authorList>
    </citation>
    <scope>NUCLEOTIDE SEQUENCE [LARGE SCALE GENOMIC DNA]</scope>
    <source>
        <strain evidence="17 18">MY1</strain>
    </source>
</reference>
<keyword evidence="10" id="KW-0067">ATP-binding</keyword>
<dbReference type="GO" id="GO:0005524">
    <property type="term" value="F:ATP binding"/>
    <property type="evidence" value="ECO:0007669"/>
    <property type="project" value="UniProtKB-KW"/>
</dbReference>
<dbReference type="RefSeq" id="WP_007551640.1">
    <property type="nucleotide sequence ID" value="NZ_AFPU01000001.1"/>
</dbReference>
<evidence type="ECO:0000256" key="3">
    <source>
        <dbReference type="ARBA" id="ARBA00012438"/>
    </source>
</evidence>
<keyword evidence="18" id="KW-1185">Reference proteome</keyword>
<evidence type="ECO:0000256" key="2">
    <source>
        <dbReference type="ARBA" id="ARBA00004651"/>
    </source>
</evidence>
<keyword evidence="11 14" id="KW-1133">Transmembrane helix</keyword>
<feature type="transmembrane region" description="Helical" evidence="14">
    <location>
        <begin position="302"/>
        <end position="320"/>
    </location>
</feature>
<accession>F9CUI0</accession>
<dbReference type="InterPro" id="IPR033479">
    <property type="entry name" value="dCache_1"/>
</dbReference>